<name>M0N999_9EURY</name>
<dbReference type="PATRIC" id="fig|1227456.3.peg.1137"/>
<dbReference type="Gene3D" id="3.40.50.880">
    <property type="match status" value="1"/>
</dbReference>
<dbReference type="PROSITE" id="PS51276">
    <property type="entry name" value="PEPTIDASE_C56_PFPI"/>
    <property type="match status" value="1"/>
</dbReference>
<dbReference type="CDD" id="cd03134">
    <property type="entry name" value="GATase1_PfpI_like"/>
    <property type="match status" value="1"/>
</dbReference>
<accession>M0N999</accession>
<evidence type="ECO:0000259" key="2">
    <source>
        <dbReference type="Pfam" id="PF01965"/>
    </source>
</evidence>
<keyword evidence="4" id="KW-1185">Reference proteome</keyword>
<dbReference type="STRING" id="1227456.C450_05625"/>
<evidence type="ECO:0000313" key="3">
    <source>
        <dbReference type="EMBL" id="EMA54512.1"/>
    </source>
</evidence>
<dbReference type="GO" id="GO:0006508">
    <property type="term" value="P:proteolysis"/>
    <property type="evidence" value="ECO:0007669"/>
    <property type="project" value="UniProtKB-KW"/>
</dbReference>
<feature type="domain" description="DJ-1/PfpI" evidence="2">
    <location>
        <begin position="8"/>
        <end position="178"/>
    </location>
</feature>
<keyword evidence="3" id="KW-0378">Hydrolase</keyword>
<evidence type="ECO:0000256" key="1">
    <source>
        <dbReference type="ARBA" id="ARBA00008542"/>
    </source>
</evidence>
<dbReference type="NCBIfam" id="TIGR01382">
    <property type="entry name" value="PfpI"/>
    <property type="match status" value="1"/>
</dbReference>
<dbReference type="AlphaFoldDB" id="M0N999"/>
<protein>
    <submittedName>
        <fullName evidence="3">Intracellular protease, PfpI family protein</fullName>
    </submittedName>
</protein>
<dbReference type="RefSeq" id="WP_005041105.1">
    <property type="nucleotide sequence ID" value="NZ_AOME01000027.1"/>
</dbReference>
<dbReference type="EMBL" id="AOME01000027">
    <property type="protein sequence ID" value="EMA54512.1"/>
    <property type="molecule type" value="Genomic_DNA"/>
</dbReference>
<dbReference type="Pfam" id="PF01965">
    <property type="entry name" value="DJ-1_PfpI"/>
    <property type="match status" value="1"/>
</dbReference>
<dbReference type="GO" id="GO:0008233">
    <property type="term" value="F:peptidase activity"/>
    <property type="evidence" value="ECO:0007669"/>
    <property type="project" value="UniProtKB-KW"/>
</dbReference>
<dbReference type="InterPro" id="IPR006286">
    <property type="entry name" value="C56_PfpI-like"/>
</dbReference>
<comment type="similarity">
    <text evidence="1">Belongs to the peptidase C56 family.</text>
</comment>
<dbReference type="Proteomes" id="UP000011625">
    <property type="component" value="Unassembled WGS sequence"/>
</dbReference>
<dbReference type="InterPro" id="IPR002818">
    <property type="entry name" value="DJ-1/PfpI"/>
</dbReference>
<sequence>MADSLEGKSVAIFLAPMGTEEVEFTDPKEAVEDAGASVDVVGAETGDVETVNGDINPGGSYEVERTFSEVSVEDYDGLVVPGGCVGADQLRADDDAVGFVHDFFETEKPLCVICHGPWTLVEADVVDGRTLTSFHSLETDIRNAGGEWVDEEVVVDEGLVTSRNPDDLDAFCDKVVEEIEEGPHEDRETEDV</sequence>
<dbReference type="SUPFAM" id="SSF52317">
    <property type="entry name" value="Class I glutamine amidotransferase-like"/>
    <property type="match status" value="1"/>
</dbReference>
<dbReference type="PANTHER" id="PTHR42733:SF12">
    <property type="entry name" value="PROTEINASE"/>
    <property type="match status" value="1"/>
</dbReference>
<comment type="caution">
    <text evidence="3">The sequence shown here is derived from an EMBL/GenBank/DDBJ whole genome shotgun (WGS) entry which is preliminary data.</text>
</comment>
<keyword evidence="3" id="KW-0645">Protease</keyword>
<reference evidence="3 4" key="1">
    <citation type="journal article" date="2014" name="PLoS Genet.">
        <title>Phylogenetically driven sequencing of extremely halophilic archaea reveals strategies for static and dynamic osmo-response.</title>
        <authorList>
            <person name="Becker E.A."/>
            <person name="Seitzer P.M."/>
            <person name="Tritt A."/>
            <person name="Larsen D."/>
            <person name="Krusor M."/>
            <person name="Yao A.I."/>
            <person name="Wu D."/>
            <person name="Madern D."/>
            <person name="Eisen J.A."/>
            <person name="Darling A.E."/>
            <person name="Facciotti M.T."/>
        </authorList>
    </citation>
    <scope>NUCLEOTIDE SEQUENCE [LARGE SCALE GENOMIC DNA]</scope>
    <source>
        <strain evidence="3 4">DSM 8989</strain>
    </source>
</reference>
<dbReference type="InterPro" id="IPR029062">
    <property type="entry name" value="Class_I_gatase-like"/>
</dbReference>
<organism evidence="3 4">
    <name type="scientific">Halococcus salifodinae DSM 8989</name>
    <dbReference type="NCBI Taxonomy" id="1227456"/>
    <lineage>
        <taxon>Archaea</taxon>
        <taxon>Methanobacteriati</taxon>
        <taxon>Methanobacteriota</taxon>
        <taxon>Stenosarchaea group</taxon>
        <taxon>Halobacteria</taxon>
        <taxon>Halobacteriales</taxon>
        <taxon>Halococcaceae</taxon>
        <taxon>Halococcus</taxon>
    </lineage>
</organism>
<dbReference type="PANTHER" id="PTHR42733">
    <property type="entry name" value="DJ-1 PROTEIN"/>
    <property type="match status" value="1"/>
</dbReference>
<evidence type="ECO:0000313" key="4">
    <source>
        <dbReference type="Proteomes" id="UP000011625"/>
    </source>
</evidence>
<gene>
    <name evidence="3" type="ORF">C450_05625</name>
</gene>
<proteinExistence type="inferred from homology"/>
<dbReference type="OrthoDB" id="82036at2157"/>